<dbReference type="Pfam" id="PF01336">
    <property type="entry name" value="tRNA_anti-codon"/>
    <property type="match status" value="1"/>
</dbReference>
<proteinExistence type="inferred from homology"/>
<keyword evidence="10" id="KW-1185">Reference proteome</keyword>
<dbReference type="GO" id="GO:0006289">
    <property type="term" value="P:nucleotide-excision repair"/>
    <property type="evidence" value="ECO:0007669"/>
    <property type="project" value="TreeGrafter"/>
</dbReference>
<dbReference type="GeneID" id="80880834"/>
<dbReference type="GO" id="GO:0006260">
    <property type="term" value="P:DNA replication"/>
    <property type="evidence" value="ECO:0007669"/>
    <property type="project" value="UniProtKB-KW"/>
</dbReference>
<keyword evidence="4" id="KW-0238">DNA-binding</keyword>
<dbReference type="GO" id="GO:0000781">
    <property type="term" value="C:chromosome, telomeric region"/>
    <property type="evidence" value="ECO:0007669"/>
    <property type="project" value="TreeGrafter"/>
</dbReference>
<gene>
    <name evidence="9" type="ORF">POJ06DRAFT_223096</name>
</gene>
<protein>
    <recommendedName>
        <fullName evidence="11">Replication protein A C-terminal domain-containing protein</fullName>
    </recommendedName>
</protein>
<keyword evidence="3" id="KW-0235">DNA replication</keyword>
<name>A0AAD7QSX9_9ASCO</name>
<dbReference type="FunFam" id="1.10.10.10:FF:000168">
    <property type="entry name" value="Replication protein A 32 kDa subunit"/>
    <property type="match status" value="1"/>
</dbReference>
<evidence type="ECO:0008006" key="11">
    <source>
        <dbReference type="Google" id="ProtNLM"/>
    </source>
</evidence>
<comment type="caution">
    <text evidence="9">The sequence shown here is derived from an EMBL/GenBank/DDBJ whole genome shotgun (WGS) entry which is preliminary data.</text>
</comment>
<dbReference type="Gene3D" id="2.40.50.140">
    <property type="entry name" value="Nucleic acid-binding proteins"/>
    <property type="match status" value="1"/>
</dbReference>
<dbReference type="GO" id="GO:0035861">
    <property type="term" value="C:site of double-strand break"/>
    <property type="evidence" value="ECO:0007669"/>
    <property type="project" value="TreeGrafter"/>
</dbReference>
<dbReference type="CDD" id="cd04478">
    <property type="entry name" value="RPA2_DBD_D"/>
    <property type="match status" value="1"/>
</dbReference>
<dbReference type="GO" id="GO:0000724">
    <property type="term" value="P:double-strand break repair via homologous recombination"/>
    <property type="evidence" value="ECO:0007669"/>
    <property type="project" value="TreeGrafter"/>
</dbReference>
<evidence type="ECO:0000256" key="1">
    <source>
        <dbReference type="ARBA" id="ARBA00004123"/>
    </source>
</evidence>
<dbReference type="GO" id="GO:0005662">
    <property type="term" value="C:DNA replication factor A complex"/>
    <property type="evidence" value="ECO:0007669"/>
    <property type="project" value="TreeGrafter"/>
</dbReference>
<comment type="similarity">
    <text evidence="2">Belongs to the replication factor A protein 2 family.</text>
</comment>
<feature type="region of interest" description="Disordered" evidence="6">
    <location>
        <begin position="27"/>
        <end position="49"/>
    </location>
</feature>
<evidence type="ECO:0000256" key="3">
    <source>
        <dbReference type="ARBA" id="ARBA00022705"/>
    </source>
</evidence>
<feature type="domain" description="Replication protein A C-terminal" evidence="8">
    <location>
        <begin position="179"/>
        <end position="266"/>
    </location>
</feature>
<dbReference type="PIRSF" id="PIRSF036949">
    <property type="entry name" value="RPA32"/>
    <property type="match status" value="1"/>
</dbReference>
<dbReference type="SUPFAM" id="SSF46785">
    <property type="entry name" value="Winged helix' DNA-binding domain"/>
    <property type="match status" value="1"/>
</dbReference>
<reference evidence="9" key="1">
    <citation type="submission" date="2023-03" db="EMBL/GenBank/DDBJ databases">
        <title>Near-Complete genome sequence of Lipomyces tetrasporous NRRL Y-64009, an oleaginous yeast capable of growing on lignocellulosic hydrolysates.</title>
        <authorList>
            <consortium name="Lawrence Berkeley National Laboratory"/>
            <person name="Jagtap S.S."/>
            <person name="Liu J.-J."/>
            <person name="Walukiewicz H.E."/>
            <person name="Pangilinan J."/>
            <person name="Lipzen A."/>
            <person name="Ahrendt S."/>
            <person name="Koriabine M."/>
            <person name="Cobaugh K."/>
            <person name="Salamov A."/>
            <person name="Yoshinaga Y."/>
            <person name="Ng V."/>
            <person name="Daum C."/>
            <person name="Grigoriev I.V."/>
            <person name="Slininger P.J."/>
            <person name="Dien B.S."/>
            <person name="Jin Y.-S."/>
            <person name="Rao C.V."/>
        </authorList>
    </citation>
    <scope>NUCLEOTIDE SEQUENCE</scope>
    <source>
        <strain evidence="9">NRRL Y-64009</strain>
    </source>
</reference>
<dbReference type="Gene3D" id="1.10.10.10">
    <property type="entry name" value="Winged helix-like DNA-binding domain superfamily/Winged helix DNA-binding domain"/>
    <property type="match status" value="1"/>
</dbReference>
<dbReference type="RefSeq" id="XP_056044178.1">
    <property type="nucleotide sequence ID" value="XM_056185668.1"/>
</dbReference>
<feature type="domain" description="OB" evidence="7">
    <location>
        <begin position="80"/>
        <end position="154"/>
    </location>
</feature>
<dbReference type="Pfam" id="PF08784">
    <property type="entry name" value="RPA_C"/>
    <property type="match status" value="1"/>
</dbReference>
<evidence type="ECO:0000313" key="10">
    <source>
        <dbReference type="Proteomes" id="UP001217417"/>
    </source>
</evidence>
<evidence type="ECO:0000256" key="5">
    <source>
        <dbReference type="ARBA" id="ARBA00023242"/>
    </source>
</evidence>
<evidence type="ECO:0000313" key="9">
    <source>
        <dbReference type="EMBL" id="KAJ8100728.1"/>
    </source>
</evidence>
<accession>A0AAD7QSX9</accession>
<evidence type="ECO:0000256" key="6">
    <source>
        <dbReference type="SAM" id="MobiDB-lite"/>
    </source>
</evidence>
<evidence type="ECO:0000259" key="7">
    <source>
        <dbReference type="Pfam" id="PF01336"/>
    </source>
</evidence>
<sequence>MSYDTGYNSNYGGGFGGGGGGFVSNTYGSDGMNNSQSGGERSISESKSRVRPVTIKQILDASQAHPDSEYSVDGVDVSTVTFVGIVRNVLNQTTNSTYRIEDGTGTIEVRKFVSADKPDGDRISGPQMGDYVRVIGELKSFFNNKRQVNGNLIRIVADYNEVIYSQLEALALHLQTLHPERQGGTGGTHQETKMAGIQPSTRSYTNENLTSLQRKVLDTLSTAVEQASNEGVNIHVISQRVGANPNTIQEACEYLSELGLIYTTIDYDHYKLT</sequence>
<dbReference type="PANTHER" id="PTHR13989:SF16">
    <property type="entry name" value="REPLICATION PROTEIN A2"/>
    <property type="match status" value="1"/>
</dbReference>
<dbReference type="InterPro" id="IPR040260">
    <property type="entry name" value="RFA2-like"/>
</dbReference>
<dbReference type="AlphaFoldDB" id="A0AAD7QSX9"/>
<dbReference type="InterPro" id="IPR014892">
    <property type="entry name" value="RPA_C"/>
</dbReference>
<dbReference type="InterPro" id="IPR036388">
    <property type="entry name" value="WH-like_DNA-bd_sf"/>
</dbReference>
<dbReference type="SUPFAM" id="SSF50249">
    <property type="entry name" value="Nucleic acid-binding proteins"/>
    <property type="match status" value="1"/>
</dbReference>
<dbReference type="EMBL" id="JARPMG010000005">
    <property type="protein sequence ID" value="KAJ8100728.1"/>
    <property type="molecule type" value="Genomic_DNA"/>
</dbReference>
<comment type="subcellular location">
    <subcellularLocation>
        <location evidence="1">Nucleus</location>
    </subcellularLocation>
</comment>
<dbReference type="PANTHER" id="PTHR13989">
    <property type="entry name" value="REPLICATION PROTEIN A-RELATED"/>
    <property type="match status" value="1"/>
</dbReference>
<dbReference type="InterPro" id="IPR036390">
    <property type="entry name" value="WH_DNA-bd_sf"/>
</dbReference>
<evidence type="ECO:0000259" key="8">
    <source>
        <dbReference type="Pfam" id="PF08784"/>
    </source>
</evidence>
<dbReference type="InterPro" id="IPR012340">
    <property type="entry name" value="NA-bd_OB-fold"/>
</dbReference>
<evidence type="ECO:0000256" key="4">
    <source>
        <dbReference type="ARBA" id="ARBA00023125"/>
    </source>
</evidence>
<keyword evidence="5" id="KW-0539">Nucleus</keyword>
<dbReference type="Proteomes" id="UP001217417">
    <property type="component" value="Unassembled WGS sequence"/>
</dbReference>
<dbReference type="InterPro" id="IPR004365">
    <property type="entry name" value="NA-bd_OB_tRNA"/>
</dbReference>
<dbReference type="InterPro" id="IPR014646">
    <property type="entry name" value="Rfa2/RPA32"/>
</dbReference>
<dbReference type="GO" id="GO:0003697">
    <property type="term" value="F:single-stranded DNA binding"/>
    <property type="evidence" value="ECO:0007669"/>
    <property type="project" value="TreeGrafter"/>
</dbReference>
<organism evidence="9 10">
    <name type="scientific">Lipomyces tetrasporus</name>
    <dbReference type="NCBI Taxonomy" id="54092"/>
    <lineage>
        <taxon>Eukaryota</taxon>
        <taxon>Fungi</taxon>
        <taxon>Dikarya</taxon>
        <taxon>Ascomycota</taxon>
        <taxon>Saccharomycotina</taxon>
        <taxon>Lipomycetes</taxon>
        <taxon>Lipomycetales</taxon>
        <taxon>Lipomycetaceae</taxon>
        <taxon>Lipomyces</taxon>
    </lineage>
</organism>
<evidence type="ECO:0000256" key="2">
    <source>
        <dbReference type="ARBA" id="ARBA00007815"/>
    </source>
</evidence>